<dbReference type="AlphaFoldDB" id="A0A051TZN9"/>
<dbReference type="Proteomes" id="UP000025947">
    <property type="component" value="Unassembled WGS sequence"/>
</dbReference>
<organism evidence="2 3">
    <name type="scientific">Mycobacterium [tuberculosis] TKK-01-0051</name>
    <dbReference type="NCBI Taxonomy" id="1324261"/>
    <lineage>
        <taxon>Bacteria</taxon>
        <taxon>Bacillati</taxon>
        <taxon>Actinomycetota</taxon>
        <taxon>Actinomycetes</taxon>
        <taxon>Mycobacteriales</taxon>
        <taxon>Mycobacteriaceae</taxon>
        <taxon>Mycobacterium</taxon>
        <taxon>Mycobacterium avium complex (MAC)</taxon>
    </lineage>
</organism>
<sequence>MSSVVRGGAATQSSRYPLRPGADSRCLPNSAPSARPHYDHRRRDPRCADTQRSLPETSEFRSYITRSATDFTAPLSRCCAAKDRVAPVLDISLPGGHVRRSRGRAGPSAFRVCRRRQAEGGPDDHPIFASDFRFRPGAAARRMRRHRTQFRENVPKWLLAAHSRIIAYQPSVDRPDVESHTRTVRKGMDACYAKAHVITAIRATPPWRVAINERPVAIWLRGRAASPVGFHRTHQRPGYVCR</sequence>
<protein>
    <submittedName>
        <fullName evidence="2">Uncharacterized protein</fullName>
    </submittedName>
</protein>
<proteinExistence type="predicted"/>
<dbReference type="HOGENOM" id="CLU_1146227_0_0_11"/>
<name>A0A051TZN9_9MYCO</name>
<evidence type="ECO:0000256" key="1">
    <source>
        <dbReference type="SAM" id="MobiDB-lite"/>
    </source>
</evidence>
<feature type="region of interest" description="Disordered" evidence="1">
    <location>
        <begin position="1"/>
        <end position="55"/>
    </location>
</feature>
<gene>
    <name evidence="2" type="ORF">K875_02735</name>
</gene>
<accession>A0A051TZN9</accession>
<evidence type="ECO:0000313" key="3">
    <source>
        <dbReference type="Proteomes" id="UP000025947"/>
    </source>
</evidence>
<evidence type="ECO:0000313" key="2">
    <source>
        <dbReference type="EMBL" id="KBZ61816.1"/>
    </source>
</evidence>
<keyword evidence="3" id="KW-1185">Reference proteome</keyword>
<dbReference type="EMBL" id="JLXW01000008">
    <property type="protein sequence ID" value="KBZ61816.1"/>
    <property type="molecule type" value="Genomic_DNA"/>
</dbReference>
<comment type="caution">
    <text evidence="2">The sequence shown here is derived from an EMBL/GenBank/DDBJ whole genome shotgun (WGS) entry which is preliminary data.</text>
</comment>
<reference evidence="2 3" key="1">
    <citation type="submission" date="2014-04" db="EMBL/GenBank/DDBJ databases">
        <title>The Genome Sequence of Mycobacterium tuberculosis TKK-01-0051.</title>
        <authorList>
            <consortium name="The Broad Institute Genomics Platform"/>
            <consortium name="The Broad Institute Genome Sequencing Center for Infectious Disease"/>
            <person name="Earl A.M."/>
            <person name="Cohen K."/>
            <person name="Pym A."/>
            <person name="Bishai W."/>
            <person name="Maharaj K."/>
            <person name="Desjardins C."/>
            <person name="Abeel T."/>
            <person name="Young S."/>
            <person name="Zeng Q."/>
            <person name="Gargeya S."/>
            <person name="Abouelleil A."/>
            <person name="Alvarado L."/>
            <person name="Chapman S.B."/>
            <person name="Gainer-Dewar J."/>
            <person name="Goldberg J."/>
            <person name="Griggs A."/>
            <person name="Gujja S."/>
            <person name="Hansen M."/>
            <person name="Howarth C."/>
            <person name="Imamovic A."/>
            <person name="Larimer J."/>
            <person name="Murphy C."/>
            <person name="Naylor J."/>
            <person name="Pearson M."/>
            <person name="Poon T.W."/>
            <person name="Priest M."/>
            <person name="Roberts A."/>
            <person name="Saif S."/>
            <person name="Shea T."/>
            <person name="Sykes S."/>
            <person name="Wortman J."/>
            <person name="Nusbaum C."/>
            <person name="Birren B."/>
        </authorList>
    </citation>
    <scope>NUCLEOTIDE SEQUENCE [LARGE SCALE GENOMIC DNA]</scope>
    <source>
        <strain evidence="2 3">TKK-01-0051</strain>
    </source>
</reference>